<dbReference type="Proteomes" id="UP000321577">
    <property type="component" value="Unassembled WGS sequence"/>
</dbReference>
<gene>
    <name evidence="3" type="ORF">BGE01nite_43250</name>
</gene>
<evidence type="ECO:0000259" key="1">
    <source>
        <dbReference type="Pfam" id="PF07171"/>
    </source>
</evidence>
<dbReference type="EMBL" id="BKAG01000040">
    <property type="protein sequence ID" value="GEP45034.1"/>
    <property type="molecule type" value="Genomic_DNA"/>
</dbReference>
<dbReference type="RefSeq" id="WP_218033060.1">
    <property type="nucleotide sequence ID" value="NZ_BKAG01000040.1"/>
</dbReference>
<proteinExistence type="predicted"/>
<organism evidence="3 4">
    <name type="scientific">Brevifollis gellanilyticus</name>
    <dbReference type="NCBI Taxonomy" id="748831"/>
    <lineage>
        <taxon>Bacteria</taxon>
        <taxon>Pseudomonadati</taxon>
        <taxon>Verrucomicrobiota</taxon>
        <taxon>Verrucomicrobiia</taxon>
        <taxon>Verrucomicrobiales</taxon>
        <taxon>Verrucomicrobiaceae</taxon>
    </lineage>
</organism>
<feature type="domain" description="Microcystin LR degradation protein MlrC N-terminal" evidence="2">
    <location>
        <begin position="4"/>
        <end position="88"/>
    </location>
</feature>
<evidence type="ECO:0000259" key="2">
    <source>
        <dbReference type="Pfam" id="PF07364"/>
    </source>
</evidence>
<feature type="domain" description="Microcystin LR degradation protein MlrC N-terminal" evidence="2">
    <location>
        <begin position="131"/>
        <end position="319"/>
    </location>
</feature>
<evidence type="ECO:0000313" key="3">
    <source>
        <dbReference type="EMBL" id="GEP45034.1"/>
    </source>
</evidence>
<keyword evidence="4" id="KW-1185">Reference proteome</keyword>
<feature type="domain" description="Microcystin LR degradation protein MlrC C-terminal" evidence="1">
    <location>
        <begin position="342"/>
        <end position="522"/>
    </location>
</feature>
<comment type="caution">
    <text evidence="3">The sequence shown here is derived from an EMBL/GenBank/DDBJ whole genome shotgun (WGS) entry which is preliminary data.</text>
</comment>
<dbReference type="InterPro" id="IPR010799">
    <property type="entry name" value="MlrC_C"/>
</dbReference>
<sequence>MKKRVLIAGLFHETHTFLEGTTSLRDFYITRGDDMLAAKGDSSPLGGVLELADEYGWEVLPTIDYRAQPSATVEDEVFESFWSDFQVQFAKVAAASRSAVAEMPGPAPGIVDTAIERSTDSLTSPTSSAHDSAAAPLVDAVYLVLHGAMTTQTIQDVEGELLQRIRSLPGLAEVPLFGVFDLHANFTPRMAELSNCLVSYRENPHTDAREAGCIAARLLQRCLSTGECPRQQIHITPVVWPPTGTATANQPMKVLEQQAREYESKTSVWSVNVVAGFAFADTQHTGVSFVGCGTDDEAVQSYLQDLAGIAQRDRELGNVTDPPLSEVMPKLSGFHEGLTVLVEPSDNIGGGAPGDGTGLLRALLEYEVSNSAACIADPEAVRKAEAAGIGSKVTLSIGGKGSRIDAGPVELEVEVIALNDGRFELEDKQSHLASMCGDHFDMGRCAIVRHQGITILLTSIKTPPFDLGQWRSQGIEPSQLSVIAVKAAVAHRRAYDPIAARMFWVDTPGPCSSNLKTFPYKHIRRPIYPLDE</sequence>
<name>A0A512ME73_9BACT</name>
<dbReference type="AlphaFoldDB" id="A0A512ME73"/>
<accession>A0A512ME73</accession>
<dbReference type="InterPro" id="IPR015995">
    <property type="entry name" value="MlrC_N"/>
</dbReference>
<dbReference type="Pfam" id="PF07171">
    <property type="entry name" value="MlrC_C"/>
    <property type="match status" value="1"/>
</dbReference>
<dbReference type="Pfam" id="PF07364">
    <property type="entry name" value="DUF1485"/>
    <property type="match status" value="2"/>
</dbReference>
<reference evidence="3 4" key="1">
    <citation type="submission" date="2019-07" db="EMBL/GenBank/DDBJ databases">
        <title>Whole genome shotgun sequence of Brevifollis gellanilyticus NBRC 108608.</title>
        <authorList>
            <person name="Hosoyama A."/>
            <person name="Uohara A."/>
            <person name="Ohji S."/>
            <person name="Ichikawa N."/>
        </authorList>
    </citation>
    <scope>NUCLEOTIDE SEQUENCE [LARGE SCALE GENOMIC DNA]</scope>
    <source>
        <strain evidence="3 4">NBRC 108608</strain>
    </source>
</reference>
<protein>
    <submittedName>
        <fullName evidence="3">Microcystinase C</fullName>
    </submittedName>
</protein>
<evidence type="ECO:0000313" key="4">
    <source>
        <dbReference type="Proteomes" id="UP000321577"/>
    </source>
</evidence>